<gene>
    <name evidence="2" type="ORF">FNV43_RR04482</name>
</gene>
<accession>A0A8K0HJL9</accession>
<name>A0A8K0HJL9_9ROSA</name>
<keyword evidence="3" id="KW-1185">Reference proteome</keyword>
<evidence type="ECO:0000259" key="1">
    <source>
        <dbReference type="Pfam" id="PF09331"/>
    </source>
</evidence>
<feature type="domain" description="DUF1985" evidence="1">
    <location>
        <begin position="79"/>
        <end position="162"/>
    </location>
</feature>
<dbReference type="PANTHER" id="PTHR48449:SF1">
    <property type="entry name" value="DUF1985 DOMAIN-CONTAINING PROTEIN"/>
    <property type="match status" value="1"/>
</dbReference>
<organism evidence="2 3">
    <name type="scientific">Rhamnella rubrinervis</name>
    <dbReference type="NCBI Taxonomy" id="2594499"/>
    <lineage>
        <taxon>Eukaryota</taxon>
        <taxon>Viridiplantae</taxon>
        <taxon>Streptophyta</taxon>
        <taxon>Embryophyta</taxon>
        <taxon>Tracheophyta</taxon>
        <taxon>Spermatophyta</taxon>
        <taxon>Magnoliopsida</taxon>
        <taxon>eudicotyledons</taxon>
        <taxon>Gunneridae</taxon>
        <taxon>Pentapetalae</taxon>
        <taxon>rosids</taxon>
        <taxon>fabids</taxon>
        <taxon>Rosales</taxon>
        <taxon>Rhamnaceae</taxon>
        <taxon>rhamnoid group</taxon>
        <taxon>Rhamneae</taxon>
        <taxon>Rhamnella</taxon>
    </lineage>
</organism>
<dbReference type="AlphaFoldDB" id="A0A8K0HJL9"/>
<comment type="caution">
    <text evidence="2">The sequence shown here is derived from an EMBL/GenBank/DDBJ whole genome shotgun (WGS) entry which is preliminary data.</text>
</comment>
<dbReference type="Proteomes" id="UP000796880">
    <property type="component" value="Unassembled WGS sequence"/>
</dbReference>
<dbReference type="Pfam" id="PF09331">
    <property type="entry name" value="DUF1985"/>
    <property type="match status" value="1"/>
</dbReference>
<dbReference type="EMBL" id="VOIH02000002">
    <property type="protein sequence ID" value="KAF3454036.1"/>
    <property type="molecule type" value="Genomic_DNA"/>
</dbReference>
<reference evidence="2" key="1">
    <citation type="submission" date="2020-03" db="EMBL/GenBank/DDBJ databases">
        <title>A high-quality chromosome-level genome assembly of a woody plant with both climbing and erect habits, Rhamnella rubrinervis.</title>
        <authorList>
            <person name="Lu Z."/>
            <person name="Yang Y."/>
            <person name="Zhu X."/>
            <person name="Sun Y."/>
        </authorList>
    </citation>
    <scope>NUCLEOTIDE SEQUENCE</scope>
    <source>
        <strain evidence="2">BYM</strain>
        <tissue evidence="2">Leaf</tissue>
    </source>
</reference>
<dbReference type="OrthoDB" id="1930729at2759"/>
<evidence type="ECO:0000313" key="2">
    <source>
        <dbReference type="EMBL" id="KAF3454036.1"/>
    </source>
</evidence>
<evidence type="ECO:0000313" key="3">
    <source>
        <dbReference type="Proteomes" id="UP000796880"/>
    </source>
</evidence>
<sequence>MDSYVQMFIDNEIYSAKVTIKSYLNSAVNTIKETLNTTQLGMSDKTYFGHFLNMHKLQFSGQVVYYMLWSICPTTSGRFRDTYFGGRKFPLHNHDIVKVFSTTMCEDDNDMVKLALLYFLETVILSKEKPTRYYWRVDMLDDIEYFLTYLWGTLSYDATVKSMHGYLGKRSNASHTYNITGFLIAFMLGEGDDQCFDEVRGEDVGVGDAHRTCDQRTDHTANHLIPHVSISSSPFAESEQSVKVFTQMSDRKLAGGRRKRENYRVHTIAHCGKMICILPMSGSVTFDPYRLVSDEVARLYAHFMDTSVDDQTVELFWITEGKDYFRDMECSSKWLTSDHIETVAQLIRQHADKYPEVFDDRILLLDNRLSQYMEARLNFFNENKENYNFGEEMLEFLNGKESMMNSKPCTAYD</sequence>
<dbReference type="InterPro" id="IPR015410">
    <property type="entry name" value="DUF1985"/>
</dbReference>
<protein>
    <recommendedName>
        <fullName evidence="1">DUF1985 domain-containing protein</fullName>
    </recommendedName>
</protein>
<proteinExistence type="predicted"/>
<dbReference type="PANTHER" id="PTHR48449">
    <property type="entry name" value="DUF1985 DOMAIN-CONTAINING PROTEIN"/>
    <property type="match status" value="1"/>
</dbReference>